<keyword evidence="2" id="KW-1185">Reference proteome</keyword>
<gene>
    <name evidence="1" type="ordered locus">P700755_000893</name>
</gene>
<name>K4IB91_PSYTT</name>
<reference evidence="1" key="1">
    <citation type="submission" date="2006-03" db="EMBL/GenBank/DDBJ databases">
        <authorList>
            <person name="Bowman J."/>
            <person name="Ferriera S."/>
            <person name="Johnson J."/>
            <person name="Kravitz S."/>
            <person name="Halpern A."/>
            <person name="Remington K."/>
            <person name="Beeson K."/>
            <person name="Tran B."/>
            <person name="Rogers Y.-H."/>
            <person name="Friedman R."/>
            <person name="Venter J.C."/>
        </authorList>
    </citation>
    <scope>NUCLEOTIDE SEQUENCE [LARGE SCALE GENOMIC DNA]</scope>
    <source>
        <strain evidence="1">ATCC 700755</strain>
    </source>
</reference>
<dbReference type="HOGENOM" id="CLU_2370727_0_0_10"/>
<evidence type="ECO:0000313" key="2">
    <source>
        <dbReference type="Proteomes" id="UP000008514"/>
    </source>
</evidence>
<reference evidence="1" key="2">
    <citation type="submission" date="2012-09" db="EMBL/GenBank/DDBJ databases">
        <title>The complete sequence of Psychroflexus torquis an extreme psychrophile from sea-ice that is stimulated by light.</title>
        <authorList>
            <person name="Feng S."/>
            <person name="Powell S.M."/>
            <person name="Bowman J.P."/>
        </authorList>
    </citation>
    <scope>NUCLEOTIDE SEQUENCE [LARGE SCALE GENOMIC DNA]</scope>
    <source>
        <strain evidence="1">ATCC 700755</strain>
    </source>
</reference>
<evidence type="ECO:0000313" key="1">
    <source>
        <dbReference type="EMBL" id="AFU67872.1"/>
    </source>
</evidence>
<accession>K4IB91</accession>
<dbReference type="Proteomes" id="UP000008514">
    <property type="component" value="Chromosome"/>
</dbReference>
<organism evidence="1 2">
    <name type="scientific">Psychroflexus torquis (strain ATCC 700755 / CIP 106069 / ACAM 623)</name>
    <dbReference type="NCBI Taxonomy" id="313595"/>
    <lineage>
        <taxon>Bacteria</taxon>
        <taxon>Pseudomonadati</taxon>
        <taxon>Bacteroidota</taxon>
        <taxon>Flavobacteriia</taxon>
        <taxon>Flavobacteriales</taxon>
        <taxon>Flavobacteriaceae</taxon>
        <taxon>Psychroflexus</taxon>
    </lineage>
</organism>
<sequence length="95" mass="11322">MQKQILDGSDKFFIEQKQHRLMGILISMDLKKKSNSMRVALLPRNLKVDFKSKLIKSKRKTNRVPLCMFTSFVLNYSTNIKYYDQNKTKNRVKTY</sequence>
<dbReference type="AlphaFoldDB" id="K4IB91"/>
<dbReference type="STRING" id="313595.P700755_000893"/>
<dbReference type="EMBL" id="CP003879">
    <property type="protein sequence ID" value="AFU67872.1"/>
    <property type="molecule type" value="Genomic_DNA"/>
</dbReference>
<protein>
    <submittedName>
        <fullName evidence="1">Uncharacterized protein</fullName>
    </submittedName>
</protein>
<proteinExistence type="predicted"/>
<dbReference type="KEGG" id="ptq:P700755_000893"/>